<reference evidence="2 3" key="1">
    <citation type="submission" date="2015-09" db="EMBL/GenBank/DDBJ databases">
        <authorList>
            <consortium name="Pathogen Informatics"/>
        </authorList>
    </citation>
    <scope>NUCLEOTIDE SEQUENCE [LARGE SCALE GENOMIC DNA]</scope>
    <source>
        <strain evidence="2 3">2789STDY5834855</strain>
    </source>
</reference>
<organism evidence="2 3">
    <name type="scientific">Clostridium disporicum</name>
    <dbReference type="NCBI Taxonomy" id="84024"/>
    <lineage>
        <taxon>Bacteria</taxon>
        <taxon>Bacillati</taxon>
        <taxon>Bacillota</taxon>
        <taxon>Clostridia</taxon>
        <taxon>Eubacteriales</taxon>
        <taxon>Clostridiaceae</taxon>
        <taxon>Clostridium</taxon>
    </lineage>
</organism>
<gene>
    <name evidence="2" type="ORF">ERS852470_01749</name>
</gene>
<dbReference type="EMBL" id="CYZV01000017">
    <property type="protein sequence ID" value="CUO22047.1"/>
    <property type="molecule type" value="Genomic_DNA"/>
</dbReference>
<dbReference type="RefSeq" id="WP_055276396.1">
    <property type="nucleotide sequence ID" value="NZ_CYZV01000017.1"/>
</dbReference>
<feature type="transmembrane region" description="Helical" evidence="1">
    <location>
        <begin position="12"/>
        <end position="29"/>
    </location>
</feature>
<proteinExistence type="predicted"/>
<evidence type="ECO:0000313" key="2">
    <source>
        <dbReference type="EMBL" id="CUO22047.1"/>
    </source>
</evidence>
<dbReference type="AlphaFoldDB" id="A0A174D9Y0"/>
<protein>
    <submittedName>
        <fullName evidence="2">Uncharacterized protein</fullName>
    </submittedName>
</protein>
<evidence type="ECO:0000313" key="3">
    <source>
        <dbReference type="Proteomes" id="UP000095558"/>
    </source>
</evidence>
<accession>A0A174D9Y0</accession>
<keyword evidence="1" id="KW-1133">Transmembrane helix</keyword>
<keyword evidence="1" id="KW-0812">Transmembrane</keyword>
<dbReference type="Proteomes" id="UP000095558">
    <property type="component" value="Unassembled WGS sequence"/>
</dbReference>
<evidence type="ECO:0000256" key="1">
    <source>
        <dbReference type="SAM" id="Phobius"/>
    </source>
</evidence>
<sequence length="192" mass="22192">MFQFVKDYILPIITVTVSFSSLLISLITLHSNRKRLDVEIENNLDDVNDIYFNFLNFTNSSSDLNFGNGKICFLKIVNPSPKDIAFFDLRLIDLKTNKPIFFLTKAILELTNSNNQKLFYNSKGTLSKINIPDSNYGIFKANSFTRLDLAFYPKEKTKVLISFKVAISSLKNNKEAGVRKKFKYYRKEFIIP</sequence>
<dbReference type="OrthoDB" id="2309945at2"/>
<name>A0A174D9Y0_9CLOT</name>
<keyword evidence="1" id="KW-0472">Membrane</keyword>